<evidence type="ECO:0000313" key="10">
    <source>
        <dbReference type="Proteomes" id="UP000598426"/>
    </source>
</evidence>
<keyword evidence="10" id="KW-1185">Reference proteome</keyword>
<protein>
    <submittedName>
        <fullName evidence="9">Response regulator transcription factor</fullName>
    </submittedName>
</protein>
<evidence type="ECO:0000256" key="1">
    <source>
        <dbReference type="ARBA" id="ARBA00022553"/>
    </source>
</evidence>
<dbReference type="Pfam" id="PF00072">
    <property type="entry name" value="Response_reg"/>
    <property type="match status" value="1"/>
</dbReference>
<gene>
    <name evidence="9" type="ORF">IF188_02165</name>
</gene>
<dbReference type="Proteomes" id="UP000598426">
    <property type="component" value="Unassembled WGS sequence"/>
</dbReference>
<dbReference type="CDD" id="cd17574">
    <property type="entry name" value="REC_OmpR"/>
    <property type="match status" value="1"/>
</dbReference>
<proteinExistence type="predicted"/>
<evidence type="ECO:0000256" key="4">
    <source>
        <dbReference type="ARBA" id="ARBA00023163"/>
    </source>
</evidence>
<keyword evidence="1 5" id="KW-0597">Phosphoprotein</keyword>
<evidence type="ECO:0000259" key="7">
    <source>
        <dbReference type="PROSITE" id="PS50110"/>
    </source>
</evidence>
<feature type="modified residue" description="4-aspartylphosphate" evidence="5">
    <location>
        <position position="66"/>
    </location>
</feature>
<organism evidence="9 10">
    <name type="scientific">Microbacterium helvum</name>
    <dbReference type="NCBI Taxonomy" id="2773713"/>
    <lineage>
        <taxon>Bacteria</taxon>
        <taxon>Bacillati</taxon>
        <taxon>Actinomycetota</taxon>
        <taxon>Actinomycetes</taxon>
        <taxon>Micrococcales</taxon>
        <taxon>Microbacteriaceae</taxon>
        <taxon>Microbacterium</taxon>
    </lineage>
</organism>
<dbReference type="InterPro" id="IPR039420">
    <property type="entry name" value="WalR-like"/>
</dbReference>
<dbReference type="Gene3D" id="1.10.10.10">
    <property type="entry name" value="Winged helix-like DNA-binding domain superfamily/Winged helix DNA-binding domain"/>
    <property type="match status" value="1"/>
</dbReference>
<dbReference type="SUPFAM" id="SSF52172">
    <property type="entry name" value="CheY-like"/>
    <property type="match status" value="1"/>
</dbReference>
<dbReference type="SUPFAM" id="SSF46894">
    <property type="entry name" value="C-terminal effector domain of the bipartite response regulators"/>
    <property type="match status" value="1"/>
</dbReference>
<dbReference type="PANTHER" id="PTHR48111:SF4">
    <property type="entry name" value="DNA-BINDING DUAL TRANSCRIPTIONAL REGULATOR OMPR"/>
    <property type="match status" value="1"/>
</dbReference>
<dbReference type="EMBL" id="JACXZS010000001">
    <property type="protein sequence ID" value="MBD3940504.1"/>
    <property type="molecule type" value="Genomic_DNA"/>
</dbReference>
<evidence type="ECO:0000256" key="5">
    <source>
        <dbReference type="PROSITE-ProRule" id="PRU00169"/>
    </source>
</evidence>
<feature type="domain" description="OmpR/PhoB-type" evidence="8">
    <location>
        <begin position="140"/>
        <end position="238"/>
    </location>
</feature>
<dbReference type="SMART" id="SM00448">
    <property type="entry name" value="REC"/>
    <property type="match status" value="1"/>
</dbReference>
<evidence type="ECO:0000313" key="9">
    <source>
        <dbReference type="EMBL" id="MBD3940504.1"/>
    </source>
</evidence>
<sequence>MSTARTAQPTPDLTDRRVLVVEDDATVREVVESYLGAAGFMVDTATDGFAALDAIAQRTPDLVVLDRMLPGIDGAEVCRRIRRTEDIPVILLTALGAPEDRVDGLEAGADDYVTKPFSPRELVLRVQAVMRRSLTEFAPEAPFDIGPFHLDPSARIVMRDGVALSLSTREFDLLAFLLKHPRRAFTREELLRAVWGWDFGDLSTVTVTMRRLREKAEDDPARPQRLCTVWGVGYRFEPGEGT</sequence>
<accession>A0ABR8NII8</accession>
<dbReference type="SMART" id="SM00862">
    <property type="entry name" value="Trans_reg_C"/>
    <property type="match status" value="1"/>
</dbReference>
<dbReference type="PANTHER" id="PTHR48111">
    <property type="entry name" value="REGULATOR OF RPOS"/>
    <property type="match status" value="1"/>
</dbReference>
<feature type="DNA-binding region" description="OmpR/PhoB-type" evidence="6">
    <location>
        <begin position="140"/>
        <end position="238"/>
    </location>
</feature>
<dbReference type="PROSITE" id="PS51755">
    <property type="entry name" value="OMPR_PHOB"/>
    <property type="match status" value="1"/>
</dbReference>
<evidence type="ECO:0000256" key="2">
    <source>
        <dbReference type="ARBA" id="ARBA00023015"/>
    </source>
</evidence>
<evidence type="ECO:0000256" key="6">
    <source>
        <dbReference type="PROSITE-ProRule" id="PRU01091"/>
    </source>
</evidence>
<evidence type="ECO:0000256" key="3">
    <source>
        <dbReference type="ARBA" id="ARBA00023125"/>
    </source>
</evidence>
<dbReference type="CDD" id="cd00383">
    <property type="entry name" value="trans_reg_C"/>
    <property type="match status" value="1"/>
</dbReference>
<keyword evidence="3 6" id="KW-0238">DNA-binding</keyword>
<dbReference type="InterPro" id="IPR036388">
    <property type="entry name" value="WH-like_DNA-bd_sf"/>
</dbReference>
<dbReference type="InterPro" id="IPR001867">
    <property type="entry name" value="OmpR/PhoB-type_DNA-bd"/>
</dbReference>
<dbReference type="Gene3D" id="3.40.50.2300">
    <property type="match status" value="1"/>
</dbReference>
<keyword evidence="2" id="KW-0805">Transcription regulation</keyword>
<dbReference type="PROSITE" id="PS50110">
    <property type="entry name" value="RESPONSE_REGULATORY"/>
    <property type="match status" value="1"/>
</dbReference>
<dbReference type="Gene3D" id="6.10.250.690">
    <property type="match status" value="1"/>
</dbReference>
<dbReference type="InterPro" id="IPR001789">
    <property type="entry name" value="Sig_transdc_resp-reg_receiver"/>
</dbReference>
<comment type="caution">
    <text evidence="9">The sequence shown here is derived from an EMBL/GenBank/DDBJ whole genome shotgun (WGS) entry which is preliminary data.</text>
</comment>
<name>A0ABR8NII8_9MICO</name>
<keyword evidence="4" id="KW-0804">Transcription</keyword>
<dbReference type="InterPro" id="IPR011006">
    <property type="entry name" value="CheY-like_superfamily"/>
</dbReference>
<reference evidence="9 10" key="1">
    <citation type="submission" date="2020-09" db="EMBL/GenBank/DDBJ databases">
        <title>Isolation and identification of active actinomycetes.</title>
        <authorList>
            <person name="Li X."/>
        </authorList>
    </citation>
    <scope>NUCLEOTIDE SEQUENCE [LARGE SCALE GENOMIC DNA]</scope>
    <source>
        <strain evidence="9 10">NEAU-LLC</strain>
    </source>
</reference>
<feature type="domain" description="Response regulatory" evidence="7">
    <location>
        <begin position="17"/>
        <end position="130"/>
    </location>
</feature>
<dbReference type="InterPro" id="IPR016032">
    <property type="entry name" value="Sig_transdc_resp-reg_C-effctor"/>
</dbReference>
<dbReference type="Pfam" id="PF00486">
    <property type="entry name" value="Trans_reg_C"/>
    <property type="match status" value="1"/>
</dbReference>
<evidence type="ECO:0000259" key="8">
    <source>
        <dbReference type="PROSITE" id="PS51755"/>
    </source>
</evidence>
<dbReference type="RefSeq" id="WP_191170118.1">
    <property type="nucleotide sequence ID" value="NZ_JACXZS010000001.1"/>
</dbReference>